<evidence type="ECO:0000313" key="3">
    <source>
        <dbReference type="Proteomes" id="UP000291117"/>
    </source>
</evidence>
<keyword evidence="3" id="KW-1185">Reference proteome</keyword>
<gene>
    <name evidence="2" type="ORF">EZ444_15420</name>
</gene>
<dbReference type="SUPFAM" id="SSF55486">
    <property type="entry name" value="Metalloproteases ('zincins'), catalytic domain"/>
    <property type="match status" value="1"/>
</dbReference>
<dbReference type="AlphaFoldDB" id="A0A4R0N7N5"/>
<proteinExistence type="predicted"/>
<dbReference type="RefSeq" id="WP_131610043.1">
    <property type="nucleotide sequence ID" value="NZ_SJSM01000009.1"/>
</dbReference>
<dbReference type="OrthoDB" id="1113652at2"/>
<name>A0A4R0N7N5_9SPHI</name>
<feature type="signal peptide" evidence="1">
    <location>
        <begin position="1"/>
        <end position="19"/>
    </location>
</feature>
<organism evidence="2 3">
    <name type="scientific">Pedobacter hiemivivus</name>
    <dbReference type="NCBI Taxonomy" id="2530454"/>
    <lineage>
        <taxon>Bacteria</taxon>
        <taxon>Pseudomonadati</taxon>
        <taxon>Bacteroidota</taxon>
        <taxon>Sphingobacteriia</taxon>
        <taxon>Sphingobacteriales</taxon>
        <taxon>Sphingobacteriaceae</taxon>
        <taxon>Pedobacter</taxon>
    </lineage>
</organism>
<dbReference type="NCBIfam" id="TIGR04549">
    <property type="entry name" value="LP_HExxH_w_tonB"/>
    <property type="match status" value="1"/>
</dbReference>
<dbReference type="Gene3D" id="3.40.390.70">
    <property type="match status" value="1"/>
</dbReference>
<protein>
    <recommendedName>
        <fullName evidence="4">Substrate import-associated zinc metallohydrolase lipoprotein</fullName>
    </recommendedName>
</protein>
<comment type="caution">
    <text evidence="2">The sequence shown here is derived from an EMBL/GenBank/DDBJ whole genome shotgun (WGS) entry which is preliminary data.</text>
</comment>
<dbReference type="InterPro" id="IPR030890">
    <property type="entry name" value="LP_HExxH_w_TonB"/>
</dbReference>
<evidence type="ECO:0000256" key="1">
    <source>
        <dbReference type="SAM" id="SignalP"/>
    </source>
</evidence>
<dbReference type="EMBL" id="SJSM01000009">
    <property type="protein sequence ID" value="TCC95517.1"/>
    <property type="molecule type" value="Genomic_DNA"/>
</dbReference>
<evidence type="ECO:0008006" key="4">
    <source>
        <dbReference type="Google" id="ProtNLM"/>
    </source>
</evidence>
<evidence type="ECO:0000313" key="2">
    <source>
        <dbReference type="EMBL" id="TCC95517.1"/>
    </source>
</evidence>
<keyword evidence="1" id="KW-0732">Signal</keyword>
<reference evidence="2 3" key="1">
    <citation type="submission" date="2019-02" db="EMBL/GenBank/DDBJ databases">
        <title>Pedobacter sp. RP-3-8 sp. nov., isolated from Arctic soil.</title>
        <authorList>
            <person name="Dahal R.H."/>
        </authorList>
    </citation>
    <scope>NUCLEOTIDE SEQUENCE [LARGE SCALE GENOMIC DNA]</scope>
    <source>
        <strain evidence="2 3">RP-3-8</strain>
    </source>
</reference>
<dbReference type="PROSITE" id="PS51257">
    <property type="entry name" value="PROKAR_LIPOPROTEIN"/>
    <property type="match status" value="1"/>
</dbReference>
<sequence>MKKIYAFVLVVVLASSAFITGCKKDTTIAIDDPIDYLSIKKGKWNGLDSLTDSLFKNYGVRVFYEFNPRIIDPTTFYVPAQYEKARFYTKNVIERLWLEPLKKNFPKFLNDQKPVEFLILGTYVHFNSISSGLAAGAGLNGQFYRLGMGGADVLPATKASVRDHMNTLYHEHAHQLDQKFGRGYAYDRVSQGTYYQLNYLRKPDGTARTNTDAQNDGFFTPYGGFAPEEDFATTVESLIRYSKAQIQTIIARNPKLVTKYQMVYKFYLDKGIDLHQMHDILDQVASTLPL</sequence>
<dbReference type="Pfam" id="PF15890">
    <property type="entry name" value="Peptidase_Mx1"/>
    <property type="match status" value="1"/>
</dbReference>
<accession>A0A4R0N7N5</accession>
<dbReference type="Proteomes" id="UP000291117">
    <property type="component" value="Unassembled WGS sequence"/>
</dbReference>
<feature type="chain" id="PRO_5020893659" description="Substrate import-associated zinc metallohydrolase lipoprotein" evidence="1">
    <location>
        <begin position="20"/>
        <end position="290"/>
    </location>
</feature>